<keyword evidence="1" id="KW-0472">Membrane</keyword>
<accession>A0AAU7NVS5</accession>
<feature type="transmembrane region" description="Helical" evidence="1">
    <location>
        <begin position="394"/>
        <end position="418"/>
    </location>
</feature>
<feature type="transmembrane region" description="Helical" evidence="1">
    <location>
        <begin position="146"/>
        <end position="170"/>
    </location>
</feature>
<name>A0AAU7NVS5_9GAMM</name>
<evidence type="ECO:0000313" key="2">
    <source>
        <dbReference type="EMBL" id="XBS21094.1"/>
    </source>
</evidence>
<feature type="transmembrane region" description="Helical" evidence="1">
    <location>
        <begin position="31"/>
        <end position="54"/>
    </location>
</feature>
<keyword evidence="1" id="KW-0812">Transmembrane</keyword>
<proteinExistence type="predicted"/>
<dbReference type="RefSeq" id="WP_349431859.1">
    <property type="nucleotide sequence ID" value="NZ_CP157743.1"/>
</dbReference>
<keyword evidence="3" id="KW-1185">Reference proteome</keyword>
<keyword evidence="1" id="KW-1133">Transmembrane helix</keyword>
<dbReference type="AlphaFoldDB" id="A0AAU7NVS5"/>
<dbReference type="KEGG" id="mech:Q9L42_002960"/>
<feature type="transmembrane region" description="Helical" evidence="1">
    <location>
        <begin position="104"/>
        <end position="126"/>
    </location>
</feature>
<reference evidence="2 3" key="1">
    <citation type="journal article" date="2024" name="Microbiology">
        <title>Methylomarinum rosea sp. nov., a novel halophilic methanotrophic bacterium from the hypersaline Lake Elton.</title>
        <authorList>
            <person name="Suleimanov R.Z."/>
            <person name="Oshkin I.Y."/>
            <person name="Danilova O.V."/>
            <person name="Suzina N.E."/>
            <person name="Dedysh S.N."/>
        </authorList>
    </citation>
    <scope>NUCLEOTIDE SEQUENCE [LARGE SCALE GENOMIC DNA]</scope>
    <source>
        <strain evidence="2 3">Ch1-1</strain>
    </source>
</reference>
<gene>
    <name evidence="2" type="ORF">Q9L42_002960</name>
</gene>
<sequence>MIEIALGFSLTILLLIVSLFFIKNKGEVSWFFLYMLAFFFLGVVFKPIIHYVFSYDWIEPTGGFDFSLTDWSRYWLYSSMIIAGLLLGRLFGIPFKGNKDNKFIITRLMPIHVWVVLVFFLSIPYVLNFKFNFFVTGVPSKIDLPFYLNAHIAYLIKFGIPLILVALFSYDVLSRRMVRTNLLILIFFFSLLASVSTASRIFVVLVWLPILVSIFYLHKSHFLKINLNIFYFSFFGLVLSLIFVSLYRIELYSINASTISGVYIGYFRESLSLFINRWIGAEALMVSIGESLASIDIFFKLLLEDASLGVNSFYQVSSNSKYVADEDFVFLTLPGYYGIVGMSGTYYIIFLSVILLSLIGFVIERILSNLFCNPILSSFVSFNIANAFSQVSFAYLTFVFLAYICISIFLLYVFLMILRRI</sequence>
<feature type="transmembrane region" description="Helical" evidence="1">
    <location>
        <begin position="229"/>
        <end position="249"/>
    </location>
</feature>
<feature type="transmembrane region" description="Helical" evidence="1">
    <location>
        <begin position="177"/>
        <end position="195"/>
    </location>
</feature>
<feature type="transmembrane region" description="Helical" evidence="1">
    <location>
        <begin position="336"/>
        <end position="363"/>
    </location>
</feature>
<evidence type="ECO:0008006" key="4">
    <source>
        <dbReference type="Google" id="ProtNLM"/>
    </source>
</evidence>
<organism evidence="2 3">
    <name type="scientific">Methylomarinum roseum</name>
    <dbReference type="NCBI Taxonomy" id="3067653"/>
    <lineage>
        <taxon>Bacteria</taxon>
        <taxon>Pseudomonadati</taxon>
        <taxon>Pseudomonadota</taxon>
        <taxon>Gammaproteobacteria</taxon>
        <taxon>Methylococcales</taxon>
        <taxon>Methylococcaceae</taxon>
        <taxon>Methylomarinum</taxon>
    </lineage>
</organism>
<protein>
    <recommendedName>
        <fullName evidence="4">Oligosaccharide repeat unit polymerase</fullName>
    </recommendedName>
</protein>
<dbReference type="Proteomes" id="UP001225378">
    <property type="component" value="Chromosome"/>
</dbReference>
<feature type="transmembrane region" description="Helical" evidence="1">
    <location>
        <begin position="201"/>
        <end position="217"/>
    </location>
</feature>
<feature type="transmembrane region" description="Helical" evidence="1">
    <location>
        <begin position="74"/>
        <end position="92"/>
    </location>
</feature>
<feature type="transmembrane region" description="Helical" evidence="1">
    <location>
        <begin position="370"/>
        <end position="388"/>
    </location>
</feature>
<evidence type="ECO:0000313" key="3">
    <source>
        <dbReference type="Proteomes" id="UP001225378"/>
    </source>
</evidence>
<evidence type="ECO:0000256" key="1">
    <source>
        <dbReference type="SAM" id="Phobius"/>
    </source>
</evidence>
<feature type="transmembrane region" description="Helical" evidence="1">
    <location>
        <begin position="6"/>
        <end position="22"/>
    </location>
</feature>
<dbReference type="EMBL" id="CP157743">
    <property type="protein sequence ID" value="XBS21094.1"/>
    <property type="molecule type" value="Genomic_DNA"/>
</dbReference>